<comment type="caution">
    <text evidence="2">The sequence shown here is derived from an EMBL/GenBank/DDBJ whole genome shotgun (WGS) entry which is preliminary data.</text>
</comment>
<proteinExistence type="predicted"/>
<evidence type="ECO:0000313" key="3">
    <source>
        <dbReference type="Proteomes" id="UP001430804"/>
    </source>
</evidence>
<dbReference type="EMBL" id="JAHWQX010000001">
    <property type="protein sequence ID" value="MBW3096675.1"/>
    <property type="molecule type" value="Genomic_DNA"/>
</dbReference>
<dbReference type="InterPro" id="IPR000073">
    <property type="entry name" value="AB_hydrolase_1"/>
</dbReference>
<keyword evidence="2" id="KW-0378">Hydrolase</keyword>
<dbReference type="GO" id="GO:0016787">
    <property type="term" value="F:hydrolase activity"/>
    <property type="evidence" value="ECO:0007669"/>
    <property type="project" value="UniProtKB-KW"/>
</dbReference>
<accession>A0ABS6WNJ7</accession>
<dbReference type="Proteomes" id="UP001430804">
    <property type="component" value="Unassembled WGS sequence"/>
</dbReference>
<reference evidence="2" key="1">
    <citation type="submission" date="2021-07" db="EMBL/GenBank/DDBJ databases">
        <title>Pseudohoeflea marina sp. nov. a polyhydroxyalcanoate-producing bacterium.</title>
        <authorList>
            <person name="Zheng W."/>
            <person name="Yu S."/>
            <person name="Huang Y."/>
        </authorList>
    </citation>
    <scope>NUCLEOTIDE SEQUENCE</scope>
    <source>
        <strain evidence="2">DP4N28-3</strain>
    </source>
</reference>
<name>A0ABS6WNJ7_9HYPH</name>
<organism evidence="2 3">
    <name type="scientific">Pseudohoeflea coraliihabitans</name>
    <dbReference type="NCBI Taxonomy" id="2860393"/>
    <lineage>
        <taxon>Bacteria</taxon>
        <taxon>Pseudomonadati</taxon>
        <taxon>Pseudomonadota</taxon>
        <taxon>Alphaproteobacteria</taxon>
        <taxon>Hyphomicrobiales</taxon>
        <taxon>Rhizobiaceae</taxon>
        <taxon>Pseudohoeflea</taxon>
    </lineage>
</organism>
<dbReference type="Pfam" id="PF12697">
    <property type="entry name" value="Abhydrolase_6"/>
    <property type="match status" value="1"/>
</dbReference>
<evidence type="ECO:0000259" key="1">
    <source>
        <dbReference type="Pfam" id="PF12697"/>
    </source>
</evidence>
<feature type="domain" description="AB hydrolase-1" evidence="1">
    <location>
        <begin position="25"/>
        <end position="245"/>
    </location>
</feature>
<protein>
    <submittedName>
        <fullName evidence="2">Alpha/beta hydrolase</fullName>
    </submittedName>
</protein>
<evidence type="ECO:0000313" key="2">
    <source>
        <dbReference type="EMBL" id="MBW3096675.1"/>
    </source>
</evidence>
<dbReference type="PANTHER" id="PTHR43689">
    <property type="entry name" value="HYDROLASE"/>
    <property type="match status" value="1"/>
</dbReference>
<sequence length="256" mass="27895">MTTVEETPVGPIETLWRGARTGQAVVFLHHGFGTAESMRPLMDVFSRHRPDLSLLSYSRPGCGRSPARAAHKSPDYLEYEALHVLPAILRATDLSPVHLVGHSDGGSIALIAAAQGALDIRSVTAIAPHSFIEDRTIAGVRAVAKYRDDPAFMAALARRHDDVEAAFGSWLDIWLAPEMQSWSICDLLGQIRCPVGIIQGTEDDFGTGAQLDVVAKALPQSRVRTRLIGGAGHDVYKEQPAAIFEFWQEVGRLPRL</sequence>
<gene>
    <name evidence="2" type="ORF">KY465_05225</name>
</gene>
<dbReference type="RefSeq" id="WP_219200466.1">
    <property type="nucleotide sequence ID" value="NZ_JAHWQX010000001.1"/>
</dbReference>
<dbReference type="PANTHER" id="PTHR43689:SF8">
    <property type="entry name" value="ALPHA_BETA-HYDROLASES SUPERFAMILY PROTEIN"/>
    <property type="match status" value="1"/>
</dbReference>
<keyword evidence="3" id="KW-1185">Reference proteome</keyword>